<dbReference type="AlphaFoldDB" id="A0A8H4AZ08"/>
<evidence type="ECO:0000313" key="2">
    <source>
        <dbReference type="Proteomes" id="UP000439903"/>
    </source>
</evidence>
<comment type="caution">
    <text evidence="1">The sequence shown here is derived from an EMBL/GenBank/DDBJ whole genome shotgun (WGS) entry which is preliminary data.</text>
</comment>
<dbReference type="OrthoDB" id="10371139at2759"/>
<sequence length="336" mass="40064">MEEDDTFCKILTKKIWRDSLMIWNDKLIGEALNEDVINELFDQFLEDYKHIIDNSRINEIKKNLVVETCTKKSFTEQQFKELLVQILENNYLLYEDSLDEYIANKFINKYKMIEIWYGTIVSFFKESVTTNQQVLEFFKQTFYDNNSLNSNELAYLIDQLQASEDRIKSDSMSKDKMCKVLNEAFKFFLNELTLNYQQGIESVKQYIQDEKSLNEREISFIISLFQEFENSLFIGSYVDSKKLRKATKNVLYNLPDIHDLNTREKKSKYVREAIFKDKTLSIFEKVHLIKLFKSNEDYIKVDEPDQLNDKVRQCEICQNMTYATQYLKAMESGLKR</sequence>
<keyword evidence="2" id="KW-1185">Reference proteome</keyword>
<dbReference type="EMBL" id="WTPW01000117">
    <property type="protein sequence ID" value="KAF0545754.1"/>
    <property type="molecule type" value="Genomic_DNA"/>
</dbReference>
<reference evidence="1 2" key="1">
    <citation type="journal article" date="2019" name="Environ. Microbiol.">
        <title>At the nexus of three kingdoms: the genome of the mycorrhizal fungus Gigaspora margarita provides insights into plant, endobacterial and fungal interactions.</title>
        <authorList>
            <person name="Venice F."/>
            <person name="Ghignone S."/>
            <person name="Salvioli di Fossalunga A."/>
            <person name="Amselem J."/>
            <person name="Novero M."/>
            <person name="Xianan X."/>
            <person name="Sedzielewska Toro K."/>
            <person name="Morin E."/>
            <person name="Lipzen A."/>
            <person name="Grigoriev I.V."/>
            <person name="Henrissat B."/>
            <person name="Martin F.M."/>
            <person name="Bonfante P."/>
        </authorList>
    </citation>
    <scope>NUCLEOTIDE SEQUENCE [LARGE SCALE GENOMIC DNA]</scope>
    <source>
        <strain evidence="1 2">BEG34</strain>
    </source>
</reference>
<accession>A0A8H4AZ08</accession>
<evidence type="ECO:0000313" key="1">
    <source>
        <dbReference type="EMBL" id="KAF0545754.1"/>
    </source>
</evidence>
<protein>
    <submittedName>
        <fullName evidence="1">Uncharacterized protein</fullName>
    </submittedName>
</protein>
<name>A0A8H4AZ08_GIGMA</name>
<proteinExistence type="predicted"/>
<gene>
    <name evidence="1" type="ORF">F8M41_001929</name>
</gene>
<dbReference type="Proteomes" id="UP000439903">
    <property type="component" value="Unassembled WGS sequence"/>
</dbReference>
<organism evidence="1 2">
    <name type="scientific">Gigaspora margarita</name>
    <dbReference type="NCBI Taxonomy" id="4874"/>
    <lineage>
        <taxon>Eukaryota</taxon>
        <taxon>Fungi</taxon>
        <taxon>Fungi incertae sedis</taxon>
        <taxon>Mucoromycota</taxon>
        <taxon>Glomeromycotina</taxon>
        <taxon>Glomeromycetes</taxon>
        <taxon>Diversisporales</taxon>
        <taxon>Gigasporaceae</taxon>
        <taxon>Gigaspora</taxon>
    </lineage>
</organism>